<reference evidence="2" key="1">
    <citation type="submission" date="2022-11" db="UniProtKB">
        <authorList>
            <consortium name="EnsemblMetazoa"/>
        </authorList>
    </citation>
    <scope>IDENTIFICATION</scope>
</reference>
<dbReference type="RefSeq" id="XP_038052125.1">
    <property type="nucleotide sequence ID" value="XM_038196197.1"/>
</dbReference>
<evidence type="ECO:0000313" key="2">
    <source>
        <dbReference type="EnsemblMetazoa" id="XP_038052125.1"/>
    </source>
</evidence>
<keyword evidence="3" id="KW-1185">Reference proteome</keyword>
<evidence type="ECO:0000313" key="3">
    <source>
        <dbReference type="Proteomes" id="UP000887568"/>
    </source>
</evidence>
<evidence type="ECO:0000256" key="1">
    <source>
        <dbReference type="SAM" id="MobiDB-lite"/>
    </source>
</evidence>
<dbReference type="AlphaFoldDB" id="A0A913ZLZ7"/>
<dbReference type="GeneID" id="119724897"/>
<feature type="region of interest" description="Disordered" evidence="1">
    <location>
        <begin position="66"/>
        <end position="138"/>
    </location>
</feature>
<feature type="compositionally biased region" description="Basic residues" evidence="1">
    <location>
        <begin position="97"/>
        <end position="114"/>
    </location>
</feature>
<dbReference type="OrthoDB" id="10050556at2759"/>
<accession>A0A913ZLZ7</accession>
<name>A0A913ZLZ7_PATMI</name>
<sequence length="205" mass="22973">MHTSNLTMEMDLDAALNELGMLSTVTDSRKDYLNEQARRRTSSCYNVMQMNPEFVTRLGPVCFPLKPKPQINDDDEAPRSLRAGSAPHLETDDQRVARHKRTKPRFSRPYHIPKHASTGHMRRTTEPNDDNPDTVKMDSAANSLSLDTNPETSPTLHFLTRSKSVDDLSKTGNAIKVMVSAGVTTPHQELEMVSKNLRNLQVSSS</sequence>
<organism evidence="2 3">
    <name type="scientific">Patiria miniata</name>
    <name type="common">Bat star</name>
    <name type="synonym">Asterina miniata</name>
    <dbReference type="NCBI Taxonomy" id="46514"/>
    <lineage>
        <taxon>Eukaryota</taxon>
        <taxon>Metazoa</taxon>
        <taxon>Echinodermata</taxon>
        <taxon>Eleutherozoa</taxon>
        <taxon>Asterozoa</taxon>
        <taxon>Asteroidea</taxon>
        <taxon>Valvatacea</taxon>
        <taxon>Valvatida</taxon>
        <taxon>Asterinidae</taxon>
        <taxon>Patiria</taxon>
    </lineage>
</organism>
<dbReference type="OMA" id="QRSKPRY"/>
<dbReference type="EnsemblMetazoa" id="XM_038196197.1">
    <property type="protein sequence ID" value="XP_038052125.1"/>
    <property type="gene ID" value="LOC119724897"/>
</dbReference>
<protein>
    <submittedName>
        <fullName evidence="2">Uncharacterized protein</fullName>
    </submittedName>
</protein>
<proteinExistence type="predicted"/>
<dbReference type="Proteomes" id="UP000887568">
    <property type="component" value="Unplaced"/>
</dbReference>